<evidence type="ECO:0000259" key="3">
    <source>
        <dbReference type="Pfam" id="PF13393"/>
    </source>
</evidence>
<organism evidence="4 5">
    <name type="scientific">Breoghania corrubedonensis</name>
    <dbReference type="NCBI Taxonomy" id="665038"/>
    <lineage>
        <taxon>Bacteria</taxon>
        <taxon>Pseudomonadati</taxon>
        <taxon>Pseudomonadota</taxon>
        <taxon>Alphaproteobacteria</taxon>
        <taxon>Hyphomicrobiales</taxon>
        <taxon>Stappiaceae</taxon>
        <taxon>Breoghania</taxon>
    </lineage>
</organism>
<keyword evidence="4" id="KW-0328">Glycosyltransferase</keyword>
<dbReference type="InterPro" id="IPR004516">
    <property type="entry name" value="HisRS/HisZ"/>
</dbReference>
<dbReference type="SUPFAM" id="SSF55681">
    <property type="entry name" value="Class II aaRS and biotin synthetases"/>
    <property type="match status" value="1"/>
</dbReference>
<proteinExistence type="predicted"/>
<gene>
    <name evidence="4" type="ORF">C8N35_101373</name>
</gene>
<dbReference type="PANTHER" id="PTHR43707:SF1">
    <property type="entry name" value="HISTIDINE--TRNA LIGASE, MITOCHONDRIAL-RELATED"/>
    <property type="match status" value="1"/>
</dbReference>
<comment type="caution">
    <text evidence="4">The sequence shown here is derived from an EMBL/GenBank/DDBJ whole genome shotgun (WGS) entry which is preliminary data.</text>
</comment>
<evidence type="ECO:0000256" key="1">
    <source>
        <dbReference type="ARBA" id="ARBA00023102"/>
    </source>
</evidence>
<feature type="domain" description="Class II Histidinyl-tRNA synthetase (HisRS)-like catalytic core" evidence="3">
    <location>
        <begin position="236"/>
        <end position="367"/>
    </location>
</feature>
<dbReference type="Proteomes" id="UP000244081">
    <property type="component" value="Unassembled WGS sequence"/>
</dbReference>
<feature type="binding site" evidence="2">
    <location>
        <begin position="316"/>
        <end position="317"/>
    </location>
    <ligand>
        <name>L-histidine</name>
        <dbReference type="ChEBI" id="CHEBI:57595"/>
    </ligand>
</feature>
<dbReference type="InterPro" id="IPR045864">
    <property type="entry name" value="aa-tRNA-synth_II/BPL/LPL"/>
</dbReference>
<dbReference type="GO" id="GO:0004821">
    <property type="term" value="F:histidine-tRNA ligase activity"/>
    <property type="evidence" value="ECO:0007669"/>
    <property type="project" value="TreeGrafter"/>
</dbReference>
<evidence type="ECO:0000313" key="5">
    <source>
        <dbReference type="Proteomes" id="UP000244081"/>
    </source>
</evidence>
<accession>A0A2T5VF01</accession>
<dbReference type="AlphaFoldDB" id="A0A2T5VF01"/>
<dbReference type="InterPro" id="IPR041715">
    <property type="entry name" value="HisRS-like_core"/>
</dbReference>
<keyword evidence="5" id="KW-1185">Reference proteome</keyword>
<protein>
    <submittedName>
        <fullName evidence="4">ATP phosphoribosyltransferase regulatory subunit</fullName>
    </submittedName>
</protein>
<feature type="domain" description="Class II Histidinyl-tRNA synthetase (HisRS)-like catalytic core" evidence="3">
    <location>
        <begin position="8"/>
        <end position="200"/>
    </location>
</feature>
<feature type="binding site" evidence="2">
    <location>
        <position position="104"/>
    </location>
    <ligand>
        <name>L-histidine</name>
        <dbReference type="ChEBI" id="CHEBI:57595"/>
    </ligand>
</feature>
<dbReference type="GO" id="GO:0000105">
    <property type="term" value="P:L-histidine biosynthetic process"/>
    <property type="evidence" value="ECO:0007669"/>
    <property type="project" value="UniProtKB-KW"/>
</dbReference>
<dbReference type="GO" id="GO:0006427">
    <property type="term" value="P:histidyl-tRNA aminoacylation"/>
    <property type="evidence" value="ECO:0007669"/>
    <property type="project" value="TreeGrafter"/>
</dbReference>
<dbReference type="OrthoDB" id="9797914at2"/>
<evidence type="ECO:0000313" key="4">
    <source>
        <dbReference type="EMBL" id="PTW62332.1"/>
    </source>
</evidence>
<evidence type="ECO:0000256" key="2">
    <source>
        <dbReference type="PIRSR" id="PIRSR001549-1"/>
    </source>
</evidence>
<feature type="binding site" evidence="2">
    <location>
        <position position="100"/>
    </location>
    <ligand>
        <name>L-histidine</name>
        <dbReference type="ChEBI" id="CHEBI:57595"/>
    </ligand>
</feature>
<feature type="binding site" evidence="2">
    <location>
        <begin position="60"/>
        <end position="62"/>
    </location>
    <ligand>
        <name>L-histidine</name>
        <dbReference type="ChEBI" id="CHEBI:57595"/>
    </ligand>
</feature>
<keyword evidence="1" id="KW-0368">Histidine biosynthesis</keyword>
<name>A0A2T5VF01_9HYPH</name>
<dbReference type="GO" id="GO:0005737">
    <property type="term" value="C:cytoplasm"/>
    <property type="evidence" value="ECO:0007669"/>
    <property type="project" value="InterPro"/>
</dbReference>
<sequence length="379" mass="39931">MADNRFDALAPLFQAGGYHHIAPPILQPADVFLDLAGEDIRRRLFLTSGQDGLDLCLRPDFTIPVARTHLSGGAAARAGAYCYSGLVFRQRAGELGEIPQVGAENIGRTDRLAADADMLALAVEAVEKLGGKAPAIRIGDEALFTGVVEALGLPTAWRRRLRDLFGERARLDQAIARMAGSQGAEKDARIGFLAALEGADPEAAHAVVEDLLSIAGIEAVGGRTAGEIAERFLEQAALASGAGIGPETAATLTRFLDISGNPDEAGDALTLFAHEAGLDLSQPIADFRERARLISERGLPADAITFAADFGRRLDYYTGFVFELHETPGVRGRPPIAGGGRYDKLLALLGAGEDVPAVGFSIWLERIADPEGASKGAGQ</sequence>
<dbReference type="Pfam" id="PF13393">
    <property type="entry name" value="tRNA-synt_His"/>
    <property type="match status" value="2"/>
</dbReference>
<dbReference type="GO" id="GO:0016757">
    <property type="term" value="F:glycosyltransferase activity"/>
    <property type="evidence" value="ECO:0007669"/>
    <property type="project" value="UniProtKB-KW"/>
</dbReference>
<feature type="binding site" evidence="2">
    <location>
        <position position="312"/>
    </location>
    <ligand>
        <name>L-histidine</name>
        <dbReference type="ChEBI" id="CHEBI:57595"/>
    </ligand>
</feature>
<feature type="binding site" evidence="2">
    <location>
        <position position="89"/>
    </location>
    <ligand>
        <name>L-histidine</name>
        <dbReference type="ChEBI" id="CHEBI:57595"/>
    </ligand>
</feature>
<dbReference type="EMBL" id="QAYG01000001">
    <property type="protein sequence ID" value="PTW62332.1"/>
    <property type="molecule type" value="Genomic_DNA"/>
</dbReference>
<dbReference type="NCBIfam" id="NF008953">
    <property type="entry name" value="PRK12295.1-6"/>
    <property type="match status" value="1"/>
</dbReference>
<keyword evidence="1" id="KW-0028">Amino-acid biosynthesis</keyword>
<dbReference type="PIRSF" id="PIRSF001549">
    <property type="entry name" value="His-tRNA_synth"/>
    <property type="match status" value="1"/>
</dbReference>
<reference evidence="4 5" key="1">
    <citation type="submission" date="2018-04" db="EMBL/GenBank/DDBJ databases">
        <title>Genomic Encyclopedia of Archaeal and Bacterial Type Strains, Phase II (KMG-II): from individual species to whole genera.</title>
        <authorList>
            <person name="Goeker M."/>
        </authorList>
    </citation>
    <scope>NUCLEOTIDE SEQUENCE [LARGE SCALE GENOMIC DNA]</scope>
    <source>
        <strain evidence="4 5">DSM 23382</strain>
    </source>
</reference>
<dbReference type="PANTHER" id="PTHR43707">
    <property type="entry name" value="HISTIDYL-TRNA SYNTHETASE"/>
    <property type="match status" value="1"/>
</dbReference>
<keyword evidence="4" id="KW-0808">Transferase</keyword>
<dbReference type="Gene3D" id="3.30.930.10">
    <property type="entry name" value="Bira Bifunctional Protein, Domain 2"/>
    <property type="match status" value="1"/>
</dbReference>